<proteinExistence type="predicted"/>
<evidence type="ECO:0000259" key="1">
    <source>
        <dbReference type="Pfam" id="PF13529"/>
    </source>
</evidence>
<dbReference type="CDD" id="cd02549">
    <property type="entry name" value="Peptidase_C39A"/>
    <property type="match status" value="1"/>
</dbReference>
<dbReference type="Gene3D" id="1.10.10.10">
    <property type="entry name" value="Winged helix-like DNA-binding domain superfamily/Winged helix DNA-binding domain"/>
    <property type="match status" value="1"/>
</dbReference>
<feature type="domain" description="Peptidase C39-like" evidence="1">
    <location>
        <begin position="1124"/>
        <end position="1253"/>
    </location>
</feature>
<dbReference type="InterPro" id="IPR011990">
    <property type="entry name" value="TPR-like_helical_dom_sf"/>
</dbReference>
<dbReference type="InterPro" id="IPR039564">
    <property type="entry name" value="Peptidase_C39-like"/>
</dbReference>
<name>A0A511MY65_DEIC1</name>
<dbReference type="SUPFAM" id="SSF48452">
    <property type="entry name" value="TPR-like"/>
    <property type="match status" value="1"/>
</dbReference>
<gene>
    <name evidence="2" type="ORF">DC3_11650</name>
</gene>
<dbReference type="InterPro" id="IPR051677">
    <property type="entry name" value="AfsR-DnrI-RedD_regulator"/>
</dbReference>
<dbReference type="SUPFAM" id="SSF52540">
    <property type="entry name" value="P-loop containing nucleoside triphosphate hydrolases"/>
    <property type="match status" value="1"/>
</dbReference>
<dbReference type="EMBL" id="BJXB01000004">
    <property type="protein sequence ID" value="GEM45530.1"/>
    <property type="molecule type" value="Genomic_DNA"/>
</dbReference>
<dbReference type="PANTHER" id="PTHR35807">
    <property type="entry name" value="TRANSCRIPTIONAL REGULATOR REDD-RELATED"/>
    <property type="match status" value="1"/>
</dbReference>
<comment type="caution">
    <text evidence="2">The sequence shown here is derived from an EMBL/GenBank/DDBJ whole genome shotgun (WGS) entry which is preliminary data.</text>
</comment>
<evidence type="ECO:0000313" key="3">
    <source>
        <dbReference type="Proteomes" id="UP000321306"/>
    </source>
</evidence>
<dbReference type="Pfam" id="PF13529">
    <property type="entry name" value="Peptidase_C39_2"/>
    <property type="match status" value="1"/>
</dbReference>
<evidence type="ECO:0000313" key="2">
    <source>
        <dbReference type="EMBL" id="GEM45530.1"/>
    </source>
</evidence>
<dbReference type="Gene3D" id="1.25.40.10">
    <property type="entry name" value="Tetratricopeptide repeat domain"/>
    <property type="match status" value="1"/>
</dbReference>
<dbReference type="InterPro" id="IPR027417">
    <property type="entry name" value="P-loop_NTPase"/>
</dbReference>
<dbReference type="RefSeq" id="WP_146882986.1">
    <property type="nucleotide sequence ID" value="NZ_BJXB01000004.1"/>
</dbReference>
<dbReference type="OrthoDB" id="9789941at2"/>
<dbReference type="InterPro" id="IPR036388">
    <property type="entry name" value="WH-like_DNA-bd_sf"/>
</dbReference>
<dbReference type="Gene3D" id="3.40.50.300">
    <property type="entry name" value="P-loop containing nucleotide triphosphate hydrolases"/>
    <property type="match status" value="1"/>
</dbReference>
<sequence length="1299" mass="147466">MSIPESLSGEVLRAALLSLLTLCKKPVILLVAPGGYGKTVAVAQWMRTQKDPCVWVTERALSTTGERLLQEICRQLRGLQKLPPVDSRVTLEDVLLLLDRQRDVPVKLVFDGLDGASRETMLLLARLCRGMPAGHQVVLCCRSPRLEGFQQLFIKQQVEVFTAEHLAFSVQECTRVVGRPYTQREYERSRGWCQEVCHQHQSQFVYDPKAYIEELALELDEAVAPALPLLLQRDVWCESDFPQPETLWKLLESGVPLLPVDLLHYQLHPLLQEWLLDQHQGDADLPTGDLDLGVALQMVRRLVASDQLETLMPWLDRTVREWLRQDQFDAIVTVLETLDVQTLSPFLRTALAEAHLNLAHVDLSERMLLDQVQDGLPTSRTFANLALIALRRDRLDEAKSMLDQGKLVAMDAEDELWVTGLEVYHQLRISNVQRAVELADFCVTLARSTGLQEMLILSHCRMAYVERIRQNPRGVEYHTGEALRFALHQGLVHKAAIAVNALADQQKDLGLYQKALENITTAIGGMHSKHPYTGVMYGTRGLIFTEMGNFEEALRDLQESQRLLHLHHNHHAAMLPAAFITYCLYRLGHFEELNRHFQAFDDHVQLNPSPNNQDGRLDYHPLASCICHYANGKKREALQALEEVVVSERNSWLDSVLLAQLFRCKIKHELKEVHQKDADLLMRIIESRDTGVMVGMYYDEFSGVLDHFIERGWHARTLQELVQHRQPHFNPIQKIRIEMLGKPRLLIGDREVKIPNNYPAMALIYLHLHRGSFSTTLRMTDHLWREDLQERKARSNRASAACSMLKKVLRDFDATYEDLVIKDPREGLQLNEKFEVTSDLDPYLHPQNLGLDEQLELLQKLVELHRLPGMFFGTITTDWAESVREQIREAATDMARMLAEDRALRGDHLQALELLEMGLQIDPHAFELMEQAINYARTARQFERAADLGQRLSEVVGKDLSLRHQLVHHPVEVLGTFTLHQLLLGMDLRLQPDCNSGTLVSNELESAPFTSMILSWNGAAPAGSTLEVAVRVKIAGEWSGFYSYGQWSEANRASTPPRKDPHGHMDTDVLKLYSPATCYQYRVTFNRLEGAPSPALWQMTVLTTGEEPLPSSHTSDQTTWGTELQVPSMSQLTFEEGAGWCSPTCLKMVFGHHGVKVSVPELAQRVYDSTYRGTGNWVFNTAAAAAYGLRGYVHRLTGLPEAEHFIARGLPLVLSLSWKEGELTGAPLTRSTGHLILLVGFTREGHPIVHDPAALRIEDVRRVYDRLELEKLWLRHSLGMCYVIEPVGTSQNQKAHLLR</sequence>
<accession>A0A511MY65</accession>
<protein>
    <recommendedName>
        <fullName evidence="1">Peptidase C39-like domain-containing protein</fullName>
    </recommendedName>
</protein>
<reference evidence="2 3" key="1">
    <citation type="submission" date="2019-07" db="EMBL/GenBank/DDBJ databases">
        <title>Whole genome shotgun sequence of Deinococcus cellulosilyticus NBRC 106333.</title>
        <authorList>
            <person name="Hosoyama A."/>
            <person name="Uohara A."/>
            <person name="Ohji S."/>
            <person name="Ichikawa N."/>
        </authorList>
    </citation>
    <scope>NUCLEOTIDE SEQUENCE [LARGE SCALE GENOMIC DNA]</scope>
    <source>
        <strain evidence="2 3">NBRC 106333</strain>
    </source>
</reference>
<dbReference type="Gene3D" id="3.90.70.10">
    <property type="entry name" value="Cysteine proteinases"/>
    <property type="match status" value="1"/>
</dbReference>
<dbReference type="InterPro" id="IPR039563">
    <property type="entry name" value="Peptidase_C39_single_dom"/>
</dbReference>
<keyword evidence="3" id="KW-1185">Reference proteome</keyword>
<dbReference type="Proteomes" id="UP000321306">
    <property type="component" value="Unassembled WGS sequence"/>
</dbReference>
<organism evidence="2 3">
    <name type="scientific">Deinococcus cellulosilyticus (strain DSM 18568 / NBRC 106333 / KACC 11606 / 5516J-15)</name>
    <dbReference type="NCBI Taxonomy" id="1223518"/>
    <lineage>
        <taxon>Bacteria</taxon>
        <taxon>Thermotogati</taxon>
        <taxon>Deinococcota</taxon>
        <taxon>Deinococci</taxon>
        <taxon>Deinococcales</taxon>
        <taxon>Deinococcaceae</taxon>
        <taxon>Deinococcus</taxon>
    </lineage>
</organism>